<dbReference type="Proteomes" id="UP000182769">
    <property type="component" value="Unassembled WGS sequence"/>
</dbReference>
<dbReference type="InterPro" id="IPR019657">
    <property type="entry name" value="ComFB"/>
</dbReference>
<dbReference type="AlphaFoldDB" id="A0A0K6IK92"/>
<evidence type="ECO:0000313" key="2">
    <source>
        <dbReference type="Proteomes" id="UP000182769"/>
    </source>
</evidence>
<dbReference type="STRING" id="1137284.GCA_001418205_01375"/>
<organism evidence="1 2">
    <name type="scientific">Marinomonas fungiae</name>
    <dbReference type="NCBI Taxonomy" id="1137284"/>
    <lineage>
        <taxon>Bacteria</taxon>
        <taxon>Pseudomonadati</taxon>
        <taxon>Pseudomonadota</taxon>
        <taxon>Gammaproteobacteria</taxon>
        <taxon>Oceanospirillales</taxon>
        <taxon>Oceanospirillaceae</taxon>
        <taxon>Marinomonas</taxon>
    </lineage>
</organism>
<protein>
    <submittedName>
        <fullName evidence="1">Late competence development protein ComFB</fullName>
    </submittedName>
</protein>
<dbReference type="Pfam" id="PF10719">
    <property type="entry name" value="ComFB"/>
    <property type="match status" value="1"/>
</dbReference>
<name>A0A0K6IK92_9GAMM</name>
<dbReference type="EMBL" id="CYHG01000003">
    <property type="protein sequence ID" value="CUB03524.1"/>
    <property type="molecule type" value="Genomic_DNA"/>
</dbReference>
<sequence>MSIADDIHNYYEKLLFEHLEANGLLDRDPNYLADLCCIVLNHLPTKYVRHDVDTAFFLTRAERARMDIKVNKALKDALEYLEQENANS</sequence>
<gene>
    <name evidence="1" type="ORF">Ga0061065_103375</name>
</gene>
<dbReference type="OrthoDB" id="5895647at2"/>
<dbReference type="RefSeq" id="WP_055462476.1">
    <property type="nucleotide sequence ID" value="NZ_CYHG01000003.1"/>
</dbReference>
<keyword evidence="2" id="KW-1185">Reference proteome</keyword>
<accession>A0A0K6IK92</accession>
<proteinExistence type="predicted"/>
<reference evidence="2" key="1">
    <citation type="submission" date="2015-08" db="EMBL/GenBank/DDBJ databases">
        <authorList>
            <person name="Varghese N."/>
        </authorList>
    </citation>
    <scope>NUCLEOTIDE SEQUENCE [LARGE SCALE GENOMIC DNA]</scope>
    <source>
        <strain evidence="2">JCM 18476</strain>
    </source>
</reference>
<evidence type="ECO:0000313" key="1">
    <source>
        <dbReference type="EMBL" id="CUB03524.1"/>
    </source>
</evidence>